<proteinExistence type="predicted"/>
<name>A0ABU4RX97_9GAMM</name>
<dbReference type="Gene3D" id="3.40.50.10770">
    <property type="entry name" value="Hypothetical protein VC1899 like domain (Restriction endonuclease-like)"/>
    <property type="match status" value="1"/>
</dbReference>
<dbReference type="EMBL" id="JAXAFO010000012">
    <property type="protein sequence ID" value="MDX6849487.1"/>
    <property type="molecule type" value="Genomic_DNA"/>
</dbReference>
<reference evidence="3 4" key="1">
    <citation type="submission" date="2023-11" db="EMBL/GenBank/DDBJ databases">
        <title>Gilvimarinus fulvus sp. nov., isolated from the surface of Kelp.</title>
        <authorList>
            <person name="Sun Y.Y."/>
            <person name="Gong Y."/>
            <person name="Du Z.J."/>
        </authorList>
    </citation>
    <scope>NUCLEOTIDE SEQUENCE [LARGE SCALE GENOMIC DNA]</scope>
    <source>
        <strain evidence="3 4">SDUM040013</strain>
    </source>
</reference>
<dbReference type="InterPro" id="IPR056339">
    <property type="entry name" value="CARF_Card1"/>
</dbReference>
<dbReference type="InterPro" id="IPR011856">
    <property type="entry name" value="tRNA_endonuc-like_dom_sf"/>
</dbReference>
<dbReference type="InterPro" id="IPR011335">
    <property type="entry name" value="Restrct_endonuc-II-like"/>
</dbReference>
<evidence type="ECO:0000259" key="2">
    <source>
        <dbReference type="Pfam" id="PF23400"/>
    </source>
</evidence>
<sequence length="382" mass="43259">MDSQRVHFLIISDQPSPNLCPLLDSRLKPDEIVLITPPGADYYEYQQWLIQVCQPMGIKCTGVELNNIWDVDSIRRDIEALVDKRVEKGEKLVLNNTCGFKPISIVAHEVFFYRNLPAFYLHNDWVRWLSNPTQEPDFNLQDKIKLPAFLHSHGLKVSELERQGIPASYRALAEHWIASADTYSKAMGILNYYAAKAESSLACTLDDAHLSGHTAFSQLLDQLIDCGLATLSGNRLTFTDATARFFANGGWLEELVFSELLKLRSELPQIQDIARSVEINWLESQKRRPVRNELDVMVLYDNRLVVIECKTSRFDNQSANDVVYKLGSLIKHLGGIKTTGILVSFHSIASHSKERAKLFDVAVCERTSLSSLNQHLRNCLLG</sequence>
<dbReference type="RefSeq" id="WP_302722816.1">
    <property type="nucleotide sequence ID" value="NZ_JAULRU010000570.1"/>
</dbReference>
<evidence type="ECO:0000313" key="3">
    <source>
        <dbReference type="EMBL" id="MDX6849487.1"/>
    </source>
</evidence>
<dbReference type="SUPFAM" id="SSF52980">
    <property type="entry name" value="Restriction endonuclease-like"/>
    <property type="match status" value="1"/>
</dbReference>
<dbReference type="Gene3D" id="1.10.10.680">
    <property type="entry name" value="Hypothetical protein VC1899 (Restriction endonuclease-like)"/>
    <property type="match status" value="1"/>
</dbReference>
<dbReference type="Proteomes" id="UP001273505">
    <property type="component" value="Unassembled WGS sequence"/>
</dbReference>
<gene>
    <name evidence="3" type="ORF">SCD92_08955</name>
</gene>
<dbReference type="Pfam" id="PF23400">
    <property type="entry name" value="CARF_Card1"/>
    <property type="match status" value="1"/>
</dbReference>
<accession>A0ABU4RX97</accession>
<organism evidence="3 4">
    <name type="scientific">Gilvimarinus gilvus</name>
    <dbReference type="NCBI Taxonomy" id="3058038"/>
    <lineage>
        <taxon>Bacteria</taxon>
        <taxon>Pseudomonadati</taxon>
        <taxon>Pseudomonadota</taxon>
        <taxon>Gammaproteobacteria</taxon>
        <taxon>Cellvibrionales</taxon>
        <taxon>Cellvibrionaceae</taxon>
        <taxon>Gilvimarinus</taxon>
    </lineage>
</organism>
<keyword evidence="4" id="KW-1185">Reference proteome</keyword>
<evidence type="ECO:0000313" key="4">
    <source>
        <dbReference type="Proteomes" id="UP001273505"/>
    </source>
</evidence>
<dbReference type="InterPro" id="IPR015093">
    <property type="entry name" value="Card1_endonucl_dom"/>
</dbReference>
<feature type="domain" description="Card1 endonuclease" evidence="1">
    <location>
        <begin position="242"/>
        <end position="378"/>
    </location>
</feature>
<evidence type="ECO:0000259" key="1">
    <source>
        <dbReference type="Pfam" id="PF09002"/>
    </source>
</evidence>
<protein>
    <submittedName>
        <fullName evidence="3">DUF1887 family CARF protein</fullName>
    </submittedName>
</protein>
<comment type="caution">
    <text evidence="3">The sequence shown here is derived from an EMBL/GenBank/DDBJ whole genome shotgun (WGS) entry which is preliminary data.</text>
</comment>
<dbReference type="Pfam" id="PF09002">
    <property type="entry name" value="Card1_endonuc"/>
    <property type="match status" value="1"/>
</dbReference>
<dbReference type="Gene3D" id="3.40.1350.10">
    <property type="match status" value="1"/>
</dbReference>
<feature type="domain" description="Card1 CARF" evidence="2">
    <location>
        <begin position="6"/>
        <end position="146"/>
    </location>
</feature>
<dbReference type="CDD" id="cd22364">
    <property type="entry name" value="VC1899-like"/>
    <property type="match status" value="1"/>
</dbReference>